<dbReference type="PROSITE" id="PS50076">
    <property type="entry name" value="DNAJ_2"/>
    <property type="match status" value="1"/>
</dbReference>
<reference evidence="2" key="1">
    <citation type="journal article" date="2014" name="Nucleic Acids Res.">
        <title>The evolutionary dynamics of variant antigen genes in Babesia reveal a history of genomic innovation underlying host-parasite interaction.</title>
        <authorList>
            <person name="Jackson A.P."/>
            <person name="Otto T.D."/>
            <person name="Darby A."/>
            <person name="Ramaprasad A."/>
            <person name="Xia D."/>
            <person name="Echaide I.E."/>
            <person name="Farber M."/>
            <person name="Gahlot S."/>
            <person name="Gamble J."/>
            <person name="Gupta D."/>
            <person name="Gupta Y."/>
            <person name="Jackson L."/>
            <person name="Malandrin L."/>
            <person name="Malas T.B."/>
            <person name="Moussa E."/>
            <person name="Nair M."/>
            <person name="Reid A.J."/>
            <person name="Sanders M."/>
            <person name="Sharma J."/>
            <person name="Tracey A."/>
            <person name="Quail M.A."/>
            <person name="Weir W."/>
            <person name="Wastling J.M."/>
            <person name="Hall N."/>
            <person name="Willadsen P."/>
            <person name="Lingelbach K."/>
            <person name="Shiels B."/>
            <person name="Tait A."/>
            <person name="Berriman M."/>
            <person name="Allred D.R."/>
            <person name="Pain A."/>
        </authorList>
    </citation>
    <scope>NUCLEOTIDE SEQUENCE</scope>
    <source>
        <strain evidence="2">1802A</strain>
    </source>
</reference>
<evidence type="ECO:0000313" key="2">
    <source>
        <dbReference type="EMBL" id="KAK1933350.1"/>
    </source>
</evidence>
<dbReference type="Proteomes" id="UP001195914">
    <property type="component" value="Unassembled WGS sequence"/>
</dbReference>
<organism evidence="2 3">
    <name type="scientific">Babesia divergens</name>
    <dbReference type="NCBI Taxonomy" id="32595"/>
    <lineage>
        <taxon>Eukaryota</taxon>
        <taxon>Sar</taxon>
        <taxon>Alveolata</taxon>
        <taxon>Apicomplexa</taxon>
        <taxon>Aconoidasida</taxon>
        <taxon>Piroplasmida</taxon>
        <taxon>Babesiidae</taxon>
        <taxon>Babesia</taxon>
    </lineage>
</organism>
<dbReference type="Gene3D" id="1.10.287.110">
    <property type="entry name" value="DnaJ domain"/>
    <property type="match status" value="1"/>
</dbReference>
<accession>A0AAD9LEH6</accession>
<proteinExistence type="predicted"/>
<dbReference type="EMBL" id="JAHBMH010000073">
    <property type="protein sequence ID" value="KAK1933350.1"/>
    <property type="molecule type" value="Genomic_DNA"/>
</dbReference>
<feature type="domain" description="J" evidence="1">
    <location>
        <begin position="13"/>
        <end position="88"/>
    </location>
</feature>
<dbReference type="InterPro" id="IPR001623">
    <property type="entry name" value="DnaJ_domain"/>
</dbReference>
<dbReference type="AlphaFoldDB" id="A0AAD9LEH6"/>
<keyword evidence="3" id="KW-1185">Reference proteome</keyword>
<gene>
    <name evidence="2" type="ORF">X943_003274</name>
</gene>
<evidence type="ECO:0000259" key="1">
    <source>
        <dbReference type="PROSITE" id="PS50076"/>
    </source>
</evidence>
<dbReference type="SUPFAM" id="SSF46565">
    <property type="entry name" value="Chaperone J-domain"/>
    <property type="match status" value="1"/>
</dbReference>
<protein>
    <recommendedName>
        <fullName evidence="1">J domain-containing protein</fullName>
    </recommendedName>
</protein>
<evidence type="ECO:0000313" key="3">
    <source>
        <dbReference type="Proteomes" id="UP001195914"/>
    </source>
</evidence>
<sequence>MSNDRPAILDGVDVFAVLGVEVQEDVDVAEAKRGLRRIFLKRAKECHPDKQTASGKSSDKNLEFARLKAAFDYLQNDEIFNTLYNRVLHQRRAERLQKERNKGIAAKQSAHLDALLRREKAAAEAAAARESKAYNDKHAEYQAHYSDVSEGFATTCVQPDASIQGHGTLIVAARTMKIANESEINCLLLSDHFPKAFSNFGMLRVDPIDIVSSNPEEVNVKVGVIIFESHEHALKALLYYRNNRTKFRPDLYALALGPQGSAVKAKEAYNGEGSTLDEMESVILKRLRQAVCLWVKKSLYTVQAAKKRRTLN</sequence>
<comment type="caution">
    <text evidence="2">The sequence shown here is derived from an EMBL/GenBank/DDBJ whole genome shotgun (WGS) entry which is preliminary data.</text>
</comment>
<reference evidence="2" key="2">
    <citation type="submission" date="2021-05" db="EMBL/GenBank/DDBJ databases">
        <authorList>
            <person name="Pain A."/>
        </authorList>
    </citation>
    <scope>NUCLEOTIDE SEQUENCE</scope>
    <source>
        <strain evidence="2">1802A</strain>
    </source>
</reference>
<name>A0AAD9LEH6_BABDI</name>
<dbReference type="InterPro" id="IPR036869">
    <property type="entry name" value="J_dom_sf"/>
</dbReference>